<feature type="region of interest" description="Disordered" evidence="1">
    <location>
        <begin position="205"/>
        <end position="269"/>
    </location>
</feature>
<dbReference type="AlphaFoldDB" id="F8ES36"/>
<accession>F8ES36</accession>
<dbReference type="Pfam" id="PF11776">
    <property type="entry name" value="RcnB"/>
    <property type="match status" value="1"/>
</dbReference>
<dbReference type="PATRIC" id="fig|579138.3.peg.746"/>
<reference evidence="3" key="1">
    <citation type="journal article" date="2011" name="J. Bacteriol.">
        <title>Genome sequence of the ethanol-producing Zymomonas mobilis subsp. pomaceae lectotype strain ATCC 29192.</title>
        <authorList>
            <person name="Kouvelis V.N."/>
            <person name="Davenport K.W."/>
            <person name="Brettin T.S."/>
            <person name="Bruce D."/>
            <person name="Detter C."/>
            <person name="Han C.S."/>
            <person name="Nolan M."/>
            <person name="Tapia R."/>
            <person name="Damoulaki A."/>
            <person name="Kyrpides N.C."/>
            <person name="Typas M.A."/>
            <person name="Pappas K.M."/>
        </authorList>
    </citation>
    <scope>NUCLEOTIDE SEQUENCE [LARGE SCALE GENOMIC DNA]</scope>
    <source>
        <strain evidence="3">ATCC 29192</strain>
    </source>
</reference>
<evidence type="ECO:0000256" key="2">
    <source>
        <dbReference type="SAM" id="SignalP"/>
    </source>
</evidence>
<name>F8ES36_ZYMMT</name>
<evidence type="ECO:0000256" key="1">
    <source>
        <dbReference type="SAM" id="MobiDB-lite"/>
    </source>
</evidence>
<keyword evidence="2" id="KW-0732">Signal</keyword>
<evidence type="ECO:0008006" key="4">
    <source>
        <dbReference type="Google" id="ProtNLM"/>
    </source>
</evidence>
<feature type="compositionally biased region" description="Basic and acidic residues" evidence="1">
    <location>
        <begin position="63"/>
        <end position="86"/>
    </location>
</feature>
<dbReference type="KEGG" id="zmp:Zymop_0709"/>
<dbReference type="Gene3D" id="3.10.450.160">
    <property type="entry name" value="inner membrane protein cigr"/>
    <property type="match status" value="1"/>
</dbReference>
<protein>
    <recommendedName>
        <fullName evidence="4">Nickel/cobalt transporter regulator</fullName>
    </recommendedName>
</protein>
<dbReference type="eggNOG" id="COG5455">
    <property type="taxonomic scope" value="Bacteria"/>
</dbReference>
<feature type="region of interest" description="Disordered" evidence="1">
    <location>
        <begin position="29"/>
        <end position="96"/>
    </location>
</feature>
<dbReference type="STRING" id="579138.Zymop_0709"/>
<organism evidence="3">
    <name type="scientific">Zymomonas mobilis subsp. pomaceae (strain ATCC 29192 / DSM 22645 / JCM 10191 / CCUG 17912 / NBRC 13757 / NCIMB 11200 / NRRL B-4491 / Barker I)</name>
    <dbReference type="NCBI Taxonomy" id="579138"/>
    <lineage>
        <taxon>Bacteria</taxon>
        <taxon>Pseudomonadati</taxon>
        <taxon>Pseudomonadota</taxon>
        <taxon>Alphaproteobacteria</taxon>
        <taxon>Sphingomonadales</taxon>
        <taxon>Zymomonadaceae</taxon>
        <taxon>Zymomonas</taxon>
    </lineage>
</organism>
<proteinExistence type="predicted"/>
<dbReference type="HOGENOM" id="CLU_1160751_0_0_5"/>
<reference evidence="3" key="2">
    <citation type="submission" date="2011-06" db="EMBL/GenBank/DDBJ databases">
        <title>Complete sequence of chromosome of Zymomonas mobilis subsp. pomaceae ATCC 29192.</title>
        <authorList>
            <consortium name="US DOE Joint Genome Institute"/>
            <person name="Lucas S."/>
            <person name="Copeland A."/>
            <person name="Lapidus A."/>
            <person name="Cheng J.-F."/>
            <person name="Goodwin L."/>
            <person name="Pitluck S."/>
            <person name="Davenport K."/>
            <person name="Brettin T."/>
            <person name="Detter J.C."/>
            <person name="Han C."/>
            <person name="Tapia R."/>
            <person name="Land M."/>
            <person name="Hauser L."/>
            <person name="Kyrpides N."/>
            <person name="Ivanova N."/>
            <person name="Mikhailova N."/>
            <person name="Pagani I."/>
            <person name="Pappas K.M."/>
            <person name="Woyke T."/>
        </authorList>
    </citation>
    <scope>NUCLEOTIDE SEQUENCE</scope>
    <source>
        <strain evidence="3">ATCC 29192</strain>
    </source>
</reference>
<dbReference type="EMBL" id="CP002865">
    <property type="protein sequence ID" value="AEI37611.1"/>
    <property type="molecule type" value="Genomic_DNA"/>
</dbReference>
<feature type="signal peptide" evidence="2">
    <location>
        <begin position="1"/>
        <end position="25"/>
    </location>
</feature>
<dbReference type="Proteomes" id="UP000000491">
    <property type="component" value="Chromosome"/>
</dbReference>
<feature type="chain" id="PRO_5003376343" description="Nickel/cobalt transporter regulator" evidence="2">
    <location>
        <begin position="26"/>
        <end position="269"/>
    </location>
</feature>
<gene>
    <name evidence="3" type="ordered locus">Zymop_0709</name>
</gene>
<evidence type="ECO:0000313" key="3">
    <source>
        <dbReference type="EMBL" id="AEI37611.1"/>
    </source>
</evidence>
<dbReference type="InterPro" id="IPR024572">
    <property type="entry name" value="RcnB"/>
</dbReference>
<sequence>MNFPTMKRYILVAIISTGMAFPLYAQGGSPSDNRGDPVVRSVENGSPYLIPSRSGGDQGQGRQGRDGRDGRDGDYRNRGGDYRDGGRGGPSRMRMGGRLPRHWRSYGGDLSNWSYYGLPAPGRDQRWVRYYQDIFLVDMVGNILATAGQNGVGYNAPGPYNNTYNNSGYYGDGSYGGNGYQNYPDSNGYNSGYYGNNYGYYQTAPNAPEAPQAPPVGGGAYGKSQYKTPEGAAVSPVTQDDANGWRSEPSQQGGVSYDEREEYNNYSPQ</sequence>